<dbReference type="PATRIC" id="fig|1423811.3.peg.1109"/>
<organism evidence="2 3">
    <name type="scientific">Companilactobacillus tucceti DSM 20183</name>
    <dbReference type="NCBI Taxonomy" id="1423811"/>
    <lineage>
        <taxon>Bacteria</taxon>
        <taxon>Bacillati</taxon>
        <taxon>Bacillota</taxon>
        <taxon>Bacilli</taxon>
        <taxon>Lactobacillales</taxon>
        <taxon>Lactobacillaceae</taxon>
        <taxon>Companilactobacillus</taxon>
    </lineage>
</organism>
<keyword evidence="1" id="KW-0812">Transmembrane</keyword>
<feature type="transmembrane region" description="Helical" evidence="1">
    <location>
        <begin position="6"/>
        <end position="23"/>
    </location>
</feature>
<protein>
    <recommendedName>
        <fullName evidence="4">Adhesin domain-containing protein</fullName>
    </recommendedName>
</protein>
<accession>A0A0R1IX81</accession>
<name>A0A0R1IX81_9LACO</name>
<dbReference type="STRING" id="1423811.FC72_GL001095"/>
<dbReference type="AlphaFoldDB" id="A0A0R1IX81"/>
<reference evidence="2 3" key="1">
    <citation type="journal article" date="2015" name="Genome Announc.">
        <title>Expanding the biotechnology potential of lactobacilli through comparative genomics of 213 strains and associated genera.</title>
        <authorList>
            <person name="Sun Z."/>
            <person name="Harris H.M."/>
            <person name="McCann A."/>
            <person name="Guo C."/>
            <person name="Argimon S."/>
            <person name="Zhang W."/>
            <person name="Yang X."/>
            <person name="Jeffery I.B."/>
            <person name="Cooney J.C."/>
            <person name="Kagawa T.F."/>
            <person name="Liu W."/>
            <person name="Song Y."/>
            <person name="Salvetti E."/>
            <person name="Wrobel A."/>
            <person name="Rasinkangas P."/>
            <person name="Parkhill J."/>
            <person name="Rea M.C."/>
            <person name="O'Sullivan O."/>
            <person name="Ritari J."/>
            <person name="Douillard F.P."/>
            <person name="Paul Ross R."/>
            <person name="Yang R."/>
            <person name="Briner A.E."/>
            <person name="Felis G.E."/>
            <person name="de Vos W.M."/>
            <person name="Barrangou R."/>
            <person name="Klaenhammer T.R."/>
            <person name="Caufield P.W."/>
            <person name="Cui Y."/>
            <person name="Zhang H."/>
            <person name="O'Toole P.W."/>
        </authorList>
    </citation>
    <scope>NUCLEOTIDE SEQUENCE [LARGE SCALE GENOMIC DNA]</scope>
    <source>
        <strain evidence="2 3">DSM 20183</strain>
    </source>
</reference>
<keyword evidence="3" id="KW-1185">Reference proteome</keyword>
<keyword evidence="1" id="KW-1133">Transmembrane helix</keyword>
<evidence type="ECO:0000313" key="2">
    <source>
        <dbReference type="EMBL" id="KRK63856.1"/>
    </source>
</evidence>
<evidence type="ECO:0008006" key="4">
    <source>
        <dbReference type="Google" id="ProtNLM"/>
    </source>
</evidence>
<keyword evidence="1" id="KW-0472">Membrane</keyword>
<evidence type="ECO:0000256" key="1">
    <source>
        <dbReference type="SAM" id="Phobius"/>
    </source>
</evidence>
<dbReference type="Proteomes" id="UP000050929">
    <property type="component" value="Unassembled WGS sequence"/>
</dbReference>
<proteinExistence type="predicted"/>
<comment type="caution">
    <text evidence="2">The sequence shown here is derived from an EMBL/GenBank/DDBJ whole genome shotgun (WGS) entry which is preliminary data.</text>
</comment>
<sequence>MLKGLIIIVALVLIILGLVMWTTNTNRRMNINDFSISRLTDRKYALSSNLDSISVTTRTSKVKIVSGDALKLSLKNVSDDQYKVINDNHKLTIVQKNSSTHNLEIGKSSEITITVPDNLKRIKINQLNGTLNLKDLEVENLAIDHQNGSTIADNLKIDDRGTITKKNGKTSLDGVNVNGLSVSIKNGGFTLNGVKKISSNKTYNDHKNHQLKINSGSGQVVVKTK</sequence>
<evidence type="ECO:0000313" key="3">
    <source>
        <dbReference type="Proteomes" id="UP000050929"/>
    </source>
</evidence>
<gene>
    <name evidence="2" type="ORF">FC72_GL001095</name>
</gene>
<dbReference type="EMBL" id="AZDG01000021">
    <property type="protein sequence ID" value="KRK63856.1"/>
    <property type="molecule type" value="Genomic_DNA"/>
</dbReference>